<gene>
    <name evidence="1" type="primary">WDR27</name>
</gene>
<proteinExistence type="predicted"/>
<organism evidence="1 2">
    <name type="scientific">Equus caballus</name>
    <name type="common">Horse</name>
    <dbReference type="NCBI Taxonomy" id="9796"/>
    <lineage>
        <taxon>Eukaryota</taxon>
        <taxon>Metazoa</taxon>
        <taxon>Chordata</taxon>
        <taxon>Craniata</taxon>
        <taxon>Vertebrata</taxon>
        <taxon>Euteleostomi</taxon>
        <taxon>Mammalia</taxon>
        <taxon>Eutheria</taxon>
        <taxon>Laurasiatheria</taxon>
        <taxon>Perissodactyla</taxon>
        <taxon>Equidae</taxon>
        <taxon>Equus</taxon>
    </lineage>
</organism>
<dbReference type="Proteomes" id="UP000002281">
    <property type="component" value="Chromosome 31"/>
</dbReference>
<evidence type="ECO:0000313" key="1">
    <source>
        <dbReference type="Ensembl" id="ENSECAP00000072790.1"/>
    </source>
</evidence>
<dbReference type="AlphaFoldDB" id="A0A9L0SD31"/>
<dbReference type="GeneTree" id="ENSGT00390000012017"/>
<dbReference type="PANTHER" id="PTHR44525:SF1">
    <property type="entry name" value="WD REPEAT-CONTAINING PROTEIN 27"/>
    <property type="match status" value="1"/>
</dbReference>
<dbReference type="SMART" id="SM00320">
    <property type="entry name" value="WD40"/>
    <property type="match status" value="3"/>
</dbReference>
<dbReference type="Pfam" id="PF00400">
    <property type="entry name" value="WD40"/>
    <property type="match status" value="2"/>
</dbReference>
<reference evidence="1" key="3">
    <citation type="submission" date="2025-09" db="UniProtKB">
        <authorList>
            <consortium name="Ensembl"/>
        </authorList>
    </citation>
    <scope>IDENTIFICATION</scope>
    <source>
        <strain evidence="1">Thoroughbred</strain>
    </source>
</reference>
<dbReference type="InterPro" id="IPR036322">
    <property type="entry name" value="WD40_repeat_dom_sf"/>
</dbReference>
<dbReference type="Ensembl" id="ENSECAT00000147869.1">
    <property type="protein sequence ID" value="ENSECAP00000072790.1"/>
    <property type="gene ID" value="ENSECAG00000014636.4"/>
</dbReference>
<dbReference type="InterPro" id="IPR001680">
    <property type="entry name" value="WD40_rpt"/>
</dbReference>
<accession>A0A9L0SD31</accession>
<dbReference type="SUPFAM" id="SSF50978">
    <property type="entry name" value="WD40 repeat-like"/>
    <property type="match status" value="1"/>
</dbReference>
<reference evidence="1" key="2">
    <citation type="submission" date="2025-08" db="UniProtKB">
        <authorList>
            <consortium name="Ensembl"/>
        </authorList>
    </citation>
    <scope>IDENTIFICATION</scope>
    <source>
        <strain evidence="1">Thoroughbred</strain>
    </source>
</reference>
<evidence type="ECO:0000313" key="2">
    <source>
        <dbReference type="Proteomes" id="UP000002281"/>
    </source>
</evidence>
<dbReference type="PANTHER" id="PTHR44525">
    <property type="entry name" value="WD REPEAT-CONTAINING PROTEIN 27"/>
    <property type="match status" value="1"/>
</dbReference>
<keyword evidence="2" id="KW-1185">Reference proteome</keyword>
<protein>
    <submittedName>
        <fullName evidence="1">WD repeat domain 27</fullName>
    </submittedName>
</protein>
<sequence>MEEPQEISSTNDSCVGDIVIEKYLVESKEAASHVQLACSVQHCAFPLDGNQLCIWNTEDPSHQRLILRGHQQPITAVAFGNTANPLLICSASQDCVIMWKLDECREKVLEGLTPRGTVMRTLLGKVLCLRFCPDDRVVAACAGNKILVLDVEVWDHRLGSLIYSSSVLTASPLLSLFIDEDSRQLVTGSADGQLWIFSLGESHHYRCVTHVDLKKKTESFSTRRVESQLCSLPEESQLPSTDGLERGGEIEVELPVLSLAPCALSLVPSSERGFVSSENASCLWIGSSAGLFILNLANFELEAVLRYKDFRNLSIQVAGSCAVMGKTGNHMAFCLLTSLFGSQVAVLEIRLACLVRSLPRPNVGKDLSVLPRSGVLPTSPLYFALVEEKSTKPASQKQS</sequence>
<dbReference type="InterPro" id="IPR015943">
    <property type="entry name" value="WD40/YVTN_repeat-like_dom_sf"/>
</dbReference>
<name>A0A9L0SD31_HORSE</name>
<dbReference type="Gene3D" id="2.130.10.10">
    <property type="entry name" value="YVTN repeat-like/Quinoprotein amine dehydrogenase"/>
    <property type="match status" value="1"/>
</dbReference>
<reference evidence="1 2" key="1">
    <citation type="journal article" date="2009" name="Science">
        <title>Genome sequence, comparative analysis, and population genetics of the domestic horse.</title>
        <authorList>
            <consortium name="Broad Institute Genome Sequencing Platform"/>
            <consortium name="Broad Institute Whole Genome Assembly Team"/>
            <person name="Wade C.M."/>
            <person name="Giulotto E."/>
            <person name="Sigurdsson S."/>
            <person name="Zoli M."/>
            <person name="Gnerre S."/>
            <person name="Imsland F."/>
            <person name="Lear T.L."/>
            <person name="Adelson D.L."/>
            <person name="Bailey E."/>
            <person name="Bellone R.R."/>
            <person name="Bloecker H."/>
            <person name="Distl O."/>
            <person name="Edgar R.C."/>
            <person name="Garber M."/>
            <person name="Leeb T."/>
            <person name="Mauceli E."/>
            <person name="MacLeod J.N."/>
            <person name="Penedo M.C.T."/>
            <person name="Raison J.M."/>
            <person name="Sharpe T."/>
            <person name="Vogel J."/>
            <person name="Andersson L."/>
            <person name="Antczak D.F."/>
            <person name="Biagi T."/>
            <person name="Binns M.M."/>
            <person name="Chowdhary B.P."/>
            <person name="Coleman S.J."/>
            <person name="Della Valle G."/>
            <person name="Fryc S."/>
            <person name="Guerin G."/>
            <person name="Hasegawa T."/>
            <person name="Hill E.W."/>
            <person name="Jurka J."/>
            <person name="Kiialainen A."/>
            <person name="Lindgren G."/>
            <person name="Liu J."/>
            <person name="Magnani E."/>
            <person name="Mickelson J.R."/>
            <person name="Murray J."/>
            <person name="Nergadze S.G."/>
            <person name="Onofrio R."/>
            <person name="Pedroni S."/>
            <person name="Piras M.F."/>
            <person name="Raudsepp T."/>
            <person name="Rocchi M."/>
            <person name="Roeed K.H."/>
            <person name="Ryder O.A."/>
            <person name="Searle S."/>
            <person name="Skow L."/>
            <person name="Swinburne J.E."/>
            <person name="Syvaenen A.C."/>
            <person name="Tozaki T."/>
            <person name="Valberg S.J."/>
            <person name="Vaudin M."/>
            <person name="White J.R."/>
            <person name="Zody M.C."/>
            <person name="Lander E.S."/>
            <person name="Lindblad-Toh K."/>
        </authorList>
    </citation>
    <scope>NUCLEOTIDE SEQUENCE [LARGE SCALE GENOMIC DNA]</scope>
    <source>
        <strain evidence="1 2">Thoroughbred</strain>
    </source>
</reference>
<dbReference type="InterPro" id="IPR042411">
    <property type="entry name" value="WDR27"/>
</dbReference>